<dbReference type="EMBL" id="QEKW01000005">
    <property type="protein sequence ID" value="PVZ10184.1"/>
    <property type="molecule type" value="Genomic_DNA"/>
</dbReference>
<accession>A0A2U1FDF0</accession>
<dbReference type="Proteomes" id="UP000245639">
    <property type="component" value="Unassembled WGS sequence"/>
</dbReference>
<dbReference type="AlphaFoldDB" id="A0A2U1FDF0"/>
<evidence type="ECO:0000313" key="2">
    <source>
        <dbReference type="EMBL" id="PVZ10184.1"/>
    </source>
</evidence>
<organism evidence="2 3">
    <name type="scientific">Actinomycetospora cinnamomea</name>
    <dbReference type="NCBI Taxonomy" id="663609"/>
    <lineage>
        <taxon>Bacteria</taxon>
        <taxon>Bacillati</taxon>
        <taxon>Actinomycetota</taxon>
        <taxon>Actinomycetes</taxon>
        <taxon>Pseudonocardiales</taxon>
        <taxon>Pseudonocardiaceae</taxon>
        <taxon>Actinomycetospora</taxon>
    </lineage>
</organism>
<sequence length="72" mass="7800">MNPSLTITALAERAMSLWPNRGEPDPRPAPGEPYRRLDPVAPHRPAVPADAPAALRTARTIDLPDPRIGART</sequence>
<keyword evidence="3" id="KW-1185">Reference proteome</keyword>
<name>A0A2U1FDF0_9PSEU</name>
<comment type="caution">
    <text evidence="2">The sequence shown here is derived from an EMBL/GenBank/DDBJ whole genome shotgun (WGS) entry which is preliminary data.</text>
</comment>
<protein>
    <submittedName>
        <fullName evidence="2">Uncharacterized protein</fullName>
    </submittedName>
</protein>
<feature type="region of interest" description="Disordered" evidence="1">
    <location>
        <begin position="41"/>
        <end position="72"/>
    </location>
</feature>
<evidence type="ECO:0000313" key="3">
    <source>
        <dbReference type="Proteomes" id="UP000245639"/>
    </source>
</evidence>
<proteinExistence type="predicted"/>
<reference evidence="2 3" key="1">
    <citation type="submission" date="2018-04" db="EMBL/GenBank/DDBJ databases">
        <title>Genomic Encyclopedia of Type Strains, Phase IV (KMG-IV): sequencing the most valuable type-strain genomes for metagenomic binning, comparative biology and taxonomic classification.</title>
        <authorList>
            <person name="Goeker M."/>
        </authorList>
    </citation>
    <scope>NUCLEOTIDE SEQUENCE [LARGE SCALE GENOMIC DNA]</scope>
    <source>
        <strain evidence="2 3">DSM 45771</strain>
    </source>
</reference>
<evidence type="ECO:0000256" key="1">
    <source>
        <dbReference type="SAM" id="MobiDB-lite"/>
    </source>
</evidence>
<gene>
    <name evidence="2" type="ORF">C8D89_105261</name>
</gene>